<dbReference type="EMBL" id="LNIX01000018">
    <property type="protein sequence ID" value="OXA45276.1"/>
    <property type="molecule type" value="Genomic_DNA"/>
</dbReference>
<keyword evidence="1" id="KW-0812">Transmembrane</keyword>
<protein>
    <submittedName>
        <fullName evidence="2">Uncharacterized protein</fullName>
    </submittedName>
</protein>
<dbReference type="Proteomes" id="UP000198287">
    <property type="component" value="Unassembled WGS sequence"/>
</dbReference>
<proteinExistence type="predicted"/>
<keyword evidence="3" id="KW-1185">Reference proteome</keyword>
<accession>A0A226DM31</accession>
<feature type="transmembrane region" description="Helical" evidence="1">
    <location>
        <begin position="6"/>
        <end position="28"/>
    </location>
</feature>
<keyword evidence="1" id="KW-1133">Transmembrane helix</keyword>
<evidence type="ECO:0000313" key="2">
    <source>
        <dbReference type="EMBL" id="OXA45276.1"/>
    </source>
</evidence>
<feature type="transmembrane region" description="Helical" evidence="1">
    <location>
        <begin position="401"/>
        <end position="423"/>
    </location>
</feature>
<dbReference type="AlphaFoldDB" id="A0A226DM31"/>
<reference evidence="2 3" key="1">
    <citation type="submission" date="2015-12" db="EMBL/GenBank/DDBJ databases">
        <title>The genome of Folsomia candida.</title>
        <authorList>
            <person name="Faddeeva A."/>
            <person name="Derks M.F."/>
            <person name="Anvar Y."/>
            <person name="Smit S."/>
            <person name="Van Straalen N."/>
            <person name="Roelofs D."/>
        </authorList>
    </citation>
    <scope>NUCLEOTIDE SEQUENCE [LARGE SCALE GENOMIC DNA]</scope>
    <source>
        <strain evidence="2 3">VU population</strain>
        <tissue evidence="2">Whole body</tissue>
    </source>
</reference>
<comment type="caution">
    <text evidence="2">The sequence shown here is derived from an EMBL/GenBank/DDBJ whole genome shotgun (WGS) entry which is preliminary data.</text>
</comment>
<dbReference type="OrthoDB" id="8293295at2759"/>
<evidence type="ECO:0000256" key="1">
    <source>
        <dbReference type="SAM" id="Phobius"/>
    </source>
</evidence>
<gene>
    <name evidence="2" type="ORF">Fcan01_19993</name>
</gene>
<evidence type="ECO:0000313" key="3">
    <source>
        <dbReference type="Proteomes" id="UP000198287"/>
    </source>
</evidence>
<organism evidence="2 3">
    <name type="scientific">Folsomia candida</name>
    <name type="common">Springtail</name>
    <dbReference type="NCBI Taxonomy" id="158441"/>
    <lineage>
        <taxon>Eukaryota</taxon>
        <taxon>Metazoa</taxon>
        <taxon>Ecdysozoa</taxon>
        <taxon>Arthropoda</taxon>
        <taxon>Hexapoda</taxon>
        <taxon>Collembola</taxon>
        <taxon>Entomobryomorpha</taxon>
        <taxon>Isotomoidea</taxon>
        <taxon>Isotomidae</taxon>
        <taxon>Proisotominae</taxon>
        <taxon>Folsomia</taxon>
    </lineage>
</organism>
<sequence>MDDETVALILAISIAVLVVIGLIFWHFYRRWRKRNSQGLQETRHRDVRRVYQDIFSSASSQEIRGTHRSHVPEARIVYQDIFTVSGSEHRRELPTATRQQSDPTRRNYEYPYYTNELELTHVTPVTRGPLRQQRSNTAYNKYNVITLYENERKKDSYESDLDSDSSDKVAQQTYEAKKLTGNEILRKIQNNMVLDKELNHAISVVESTAAVIIGVDATPHNIGGYFINLAQKRGEFYSFPVDKLPWTLTPKQNRAGNPAEFEMKNLIFALYLWKNELCQKGPSFKAIVFTDNFDYDKKQTPYGIRAHRLVRHLQNCERVQIEVRVKGTNETDIEDHAKFVKPADDFSRKRFKEGRNFLFDYFGVIRQNLTGSHDPPIYGTHFKESIKAREQLERVKNMDPVPALLVGLLLLFVVLIVGLLLTYCYRRCNGSAQEVRDTHGSKRCDTVYYKNERRQDPYHSDSYSKDSQQAYENEKSMVNEKVKKIRNNLLKEEELKSAIPFGDDTTIIIGVDATPHHIGGYFINLAQKRGEFYHFPVSKLPWTLTPKQNKAGNSGEFEMKNLMFALYLWKNELPQKGLASKAIVYTDNFAYHKKRSTYGIRAKSFIQHLQICEGKQIQVKVKGTNEAGIEDHASLWDTL</sequence>
<keyword evidence="1" id="KW-0472">Membrane</keyword>
<name>A0A226DM31_FOLCA</name>